<proteinExistence type="predicted"/>
<sequence length="42" mass="4711">MAPSVPINPPLVKRGSLEHRRTPVEMHAYAVYCIGHQEAINQ</sequence>
<protein>
    <submittedName>
        <fullName evidence="1">Uncharacterized protein</fullName>
    </submittedName>
</protein>
<name>A0A1R3GSI1_COCAP</name>
<reference evidence="1 2" key="1">
    <citation type="submission" date="2013-09" db="EMBL/GenBank/DDBJ databases">
        <title>Corchorus capsularis genome sequencing.</title>
        <authorList>
            <person name="Alam M."/>
            <person name="Haque M.S."/>
            <person name="Islam M.S."/>
            <person name="Emdad E.M."/>
            <person name="Islam M.M."/>
            <person name="Ahmed B."/>
            <person name="Halim A."/>
            <person name="Hossen Q.M.M."/>
            <person name="Hossain M.Z."/>
            <person name="Ahmed R."/>
            <person name="Khan M.M."/>
            <person name="Islam R."/>
            <person name="Rashid M.M."/>
            <person name="Khan S.A."/>
            <person name="Rahman M.S."/>
            <person name="Alam M."/>
        </authorList>
    </citation>
    <scope>NUCLEOTIDE SEQUENCE [LARGE SCALE GENOMIC DNA]</scope>
    <source>
        <strain evidence="2">cv. CVL-1</strain>
        <tissue evidence="1">Whole seedling</tissue>
    </source>
</reference>
<organism evidence="1 2">
    <name type="scientific">Corchorus capsularis</name>
    <name type="common">Jute</name>
    <dbReference type="NCBI Taxonomy" id="210143"/>
    <lineage>
        <taxon>Eukaryota</taxon>
        <taxon>Viridiplantae</taxon>
        <taxon>Streptophyta</taxon>
        <taxon>Embryophyta</taxon>
        <taxon>Tracheophyta</taxon>
        <taxon>Spermatophyta</taxon>
        <taxon>Magnoliopsida</taxon>
        <taxon>eudicotyledons</taxon>
        <taxon>Gunneridae</taxon>
        <taxon>Pentapetalae</taxon>
        <taxon>rosids</taxon>
        <taxon>malvids</taxon>
        <taxon>Malvales</taxon>
        <taxon>Malvaceae</taxon>
        <taxon>Grewioideae</taxon>
        <taxon>Apeibeae</taxon>
        <taxon>Corchorus</taxon>
    </lineage>
</organism>
<accession>A0A1R3GSI1</accession>
<evidence type="ECO:0000313" key="2">
    <source>
        <dbReference type="Proteomes" id="UP000188268"/>
    </source>
</evidence>
<dbReference type="EMBL" id="AWWV01013588">
    <property type="protein sequence ID" value="OMO61053.1"/>
    <property type="molecule type" value="Genomic_DNA"/>
</dbReference>
<evidence type="ECO:0000313" key="1">
    <source>
        <dbReference type="EMBL" id="OMO61053.1"/>
    </source>
</evidence>
<comment type="caution">
    <text evidence="1">The sequence shown here is derived from an EMBL/GenBank/DDBJ whole genome shotgun (WGS) entry which is preliminary data.</text>
</comment>
<dbReference type="AlphaFoldDB" id="A0A1R3GSI1"/>
<dbReference type="Proteomes" id="UP000188268">
    <property type="component" value="Unassembled WGS sequence"/>
</dbReference>
<keyword evidence="2" id="KW-1185">Reference proteome</keyword>
<dbReference type="Gramene" id="OMO61053">
    <property type="protein sequence ID" value="OMO61053"/>
    <property type="gene ID" value="CCACVL1_23759"/>
</dbReference>
<gene>
    <name evidence="1" type="ORF">CCACVL1_23759</name>
</gene>